<gene>
    <name evidence="3" type="ORF">GSTUAT00002653001</name>
</gene>
<reference evidence="3" key="1">
    <citation type="submission" date="2015-10" db="EMBL/GenBank/DDBJ databases">
        <authorList>
            <person name="Regsiter A."/>
            <person name="william w."/>
        </authorList>
    </citation>
    <scope>NUCLEOTIDE SEQUENCE</scope>
    <source>
        <strain evidence="3">Montdore</strain>
    </source>
</reference>
<dbReference type="InterPro" id="IPR007111">
    <property type="entry name" value="NACHT_NTPase"/>
</dbReference>
<dbReference type="Proteomes" id="UP001412239">
    <property type="component" value="Unassembled WGS sequence"/>
</dbReference>
<protein>
    <recommendedName>
        <fullName evidence="2">NACHT domain-containing protein</fullName>
    </recommendedName>
</protein>
<dbReference type="PANTHER" id="PTHR10039:SF16">
    <property type="entry name" value="GPI INOSITOL-DEACYLASE"/>
    <property type="match status" value="1"/>
</dbReference>
<organism evidence="3 4">
    <name type="scientific">Tuber aestivum</name>
    <name type="common">summer truffle</name>
    <dbReference type="NCBI Taxonomy" id="59557"/>
    <lineage>
        <taxon>Eukaryota</taxon>
        <taxon>Fungi</taxon>
        <taxon>Dikarya</taxon>
        <taxon>Ascomycota</taxon>
        <taxon>Pezizomycotina</taxon>
        <taxon>Pezizomycetes</taxon>
        <taxon>Pezizales</taxon>
        <taxon>Tuberaceae</taxon>
        <taxon>Tuber</taxon>
    </lineage>
</organism>
<feature type="domain" description="NACHT" evidence="2">
    <location>
        <begin position="201"/>
        <end position="352"/>
    </location>
</feature>
<evidence type="ECO:0000256" key="1">
    <source>
        <dbReference type="ARBA" id="ARBA00022737"/>
    </source>
</evidence>
<dbReference type="Gene3D" id="3.40.50.300">
    <property type="entry name" value="P-loop containing nucleotide triphosphate hydrolases"/>
    <property type="match status" value="1"/>
</dbReference>
<dbReference type="Pfam" id="PF24883">
    <property type="entry name" value="NPHP3_N"/>
    <property type="match status" value="1"/>
</dbReference>
<accession>A0A292Q3P5</accession>
<dbReference type="PROSITE" id="PS50837">
    <property type="entry name" value="NACHT"/>
    <property type="match status" value="1"/>
</dbReference>
<keyword evidence="4" id="KW-1185">Reference proteome</keyword>
<dbReference type="InterPro" id="IPR027417">
    <property type="entry name" value="P-loop_NTPase"/>
</dbReference>
<evidence type="ECO:0000313" key="4">
    <source>
        <dbReference type="Proteomes" id="UP001412239"/>
    </source>
</evidence>
<dbReference type="SUPFAM" id="SSF52540">
    <property type="entry name" value="P-loop containing nucleoside triphosphate hydrolases"/>
    <property type="match status" value="1"/>
</dbReference>
<evidence type="ECO:0000259" key="2">
    <source>
        <dbReference type="PROSITE" id="PS50837"/>
    </source>
</evidence>
<evidence type="ECO:0000313" key="3">
    <source>
        <dbReference type="EMBL" id="CUS13277.1"/>
    </source>
</evidence>
<sequence length="661" mass="75423">MAEPISLAASVMTLIHLGAKVYQLCDDYCEAVKESEQDFKKLGGDIRGIDQHLKEIQSLAEQGDENNPQYPELLEWTRGKSLKDYTAALKELEAKLNVPGWRKSVRKLVWPFRKPKMEHYLGLVKEERTELQLLLTTATTKTVTKVLRKLDEKEFREVQQWLNVVDPASNYSSALDVREPGTGGWLLGGQDYMDWKKDRGGVLWLHGIPGCGKSVLSATAIEDLEHLCNQNDDYALAYFYFTFSDSEKQKLHNMLLSLIGQLPKRLSERGLPGGVVDLHNRTKAIGKSADIRDLKDLLSHIIKDFRKTFIVLDALDEFHKDTRESLLSWIGKLMADHKAGSLSILVTSRPEADIVRSLGPLAAFSIPLQSRTVDQDIRTYVQKSLGSKDGFGKFTKEIKNEIEDTLVSRSQGMFRWVDCLLRILQECMTPGDVRVALRELPKDLDSVYLRILESIHEKQREYIRRAMHWLAFSAVPLTLVQLAEAVVIKYDVGKYGEDPETGTLFDVNCFMSICPSLISFEDARDEESSRPENRRLRLAHFSVKEYLISDRAAQGPSAYYHISEDKAYLLMGHSCLSRILRHSTQGAIHWKKVAETLFLYHSARYWFVYTRFNEDTVPTPLSEAAVKVLELGKVRLDVYNPDHSYYGSRIYPLAIYYSSLL</sequence>
<dbReference type="PANTHER" id="PTHR10039">
    <property type="entry name" value="AMELOGENIN"/>
    <property type="match status" value="1"/>
</dbReference>
<keyword evidence="1" id="KW-0677">Repeat</keyword>
<dbReference type="InterPro" id="IPR056884">
    <property type="entry name" value="NPHP3-like_N"/>
</dbReference>
<dbReference type="EMBL" id="LN890975">
    <property type="protein sequence ID" value="CUS13277.1"/>
    <property type="molecule type" value="Genomic_DNA"/>
</dbReference>
<name>A0A292Q3P5_9PEZI</name>
<feature type="non-terminal residue" evidence="3">
    <location>
        <position position="661"/>
    </location>
</feature>
<dbReference type="AlphaFoldDB" id="A0A292Q3P5"/>
<proteinExistence type="predicted"/>